<proteinExistence type="predicted"/>
<sequence length="276" mass="32685">MKFIQLLFAFSFILTKAQFSTVSGNFTLNSDPYSAAVLDKSFQNIYYKLNFVKKPRETDKKTEVICVLQLGKDYSKFSDLNKLKRDSLMEKLSHKDKINADDMNKMLRLRNHWENVLIKNIPEQQNIHQEDLLDDYQYAEKQPIFEWKIENDTKDILGYNCRKATTQYRGRKYTAWYATDIPINNGPYVFQGLPGLIMEIEDQKQHYHFIVIAMDKNPSEIYLRNEAKIFHINRKRFRKVQKSYHDNPGFFYSGAYDKDGTSVKLKVKPYNPIELE</sequence>
<dbReference type="EMBL" id="CP067018">
    <property type="protein sequence ID" value="QQN59393.1"/>
    <property type="molecule type" value="Genomic_DNA"/>
</dbReference>
<dbReference type="KEGG" id="egm:AYC65_12225"/>
<dbReference type="Pfam" id="PF09697">
    <property type="entry name" value="Porph_ging"/>
    <property type="match status" value="1"/>
</dbReference>
<dbReference type="Proteomes" id="UP000595426">
    <property type="component" value="Chromosome"/>
</dbReference>
<organism evidence="1 2">
    <name type="scientific">Elizabethkingia bruuniana</name>
    <dbReference type="NCBI Taxonomy" id="1756149"/>
    <lineage>
        <taxon>Bacteria</taxon>
        <taxon>Pseudomonadati</taxon>
        <taxon>Bacteroidota</taxon>
        <taxon>Flavobacteriia</taxon>
        <taxon>Flavobacteriales</taxon>
        <taxon>Weeksellaceae</taxon>
        <taxon>Elizabethkingia</taxon>
    </lineage>
</organism>
<gene>
    <name evidence="1" type="ORF">I6H88_02075</name>
</gene>
<keyword evidence="2" id="KW-1185">Reference proteome</keyword>
<dbReference type="OrthoDB" id="1440774at2"/>
<accession>A0A7T7V036</accession>
<name>A0A7T7V036_9FLAO</name>
<dbReference type="GeneID" id="93133676"/>
<dbReference type="NCBIfam" id="TIGR01200">
    <property type="entry name" value="GLPGLI"/>
    <property type="match status" value="1"/>
</dbReference>
<dbReference type="AlphaFoldDB" id="A0A7T7V036"/>
<evidence type="ECO:0000313" key="1">
    <source>
        <dbReference type="EMBL" id="QQN59393.1"/>
    </source>
</evidence>
<evidence type="ECO:0000313" key="2">
    <source>
        <dbReference type="Proteomes" id="UP000595426"/>
    </source>
</evidence>
<protein>
    <submittedName>
        <fullName evidence="1">GLPGLI family protein</fullName>
    </submittedName>
</protein>
<dbReference type="InterPro" id="IPR005901">
    <property type="entry name" value="GLPGLI"/>
</dbReference>
<reference evidence="1 2" key="1">
    <citation type="submission" date="2020-12" db="EMBL/GenBank/DDBJ databases">
        <title>FDA dAtabase for Regulatory Grade micrObial Sequences (FDA-ARGOS): Supporting development and validation of Infectious Disease Dx tests.</title>
        <authorList>
            <person name="Kerrigan L."/>
            <person name="Long C."/>
            <person name="Tallon L."/>
            <person name="Sadzewicz L."/>
            <person name="Zhao X."/>
            <person name="Boylan J."/>
            <person name="Ott S."/>
            <person name="Bowen H."/>
            <person name="Vavikolanu K."/>
            <person name="Mehta A."/>
            <person name="Aluvathingal J."/>
            <person name="Nadendla S."/>
            <person name="Yan Y."/>
            <person name="Sichtig H."/>
        </authorList>
    </citation>
    <scope>NUCLEOTIDE SEQUENCE [LARGE SCALE GENOMIC DNA]</scope>
    <source>
        <strain evidence="1 2">FDAARGOS_1031</strain>
    </source>
</reference>
<dbReference type="RefSeq" id="WP_034870937.1">
    <property type="nucleotide sequence ID" value="NZ_CBCSDR010000001.1"/>
</dbReference>